<evidence type="ECO:0000256" key="1">
    <source>
        <dbReference type="SAM" id="Phobius"/>
    </source>
</evidence>
<dbReference type="OrthoDB" id="9813422at2"/>
<proteinExistence type="predicted"/>
<reference evidence="2 3" key="1">
    <citation type="submission" date="2019-06" db="EMBL/GenBank/DDBJ databases">
        <title>Genomic insights into carbon and energy metabolism of Deferribacter autotrophicus revealed new metabolic traits in the phylum Deferribacteres.</title>
        <authorList>
            <person name="Slobodkin A.I."/>
            <person name="Slobodkina G.B."/>
            <person name="Allioux M."/>
            <person name="Alain K."/>
            <person name="Jebbar M."/>
            <person name="Shadrin V."/>
            <person name="Kublanov I.V."/>
            <person name="Toshchakov S.V."/>
            <person name="Bonch-Osmolovskaya E.A."/>
        </authorList>
    </citation>
    <scope>NUCLEOTIDE SEQUENCE [LARGE SCALE GENOMIC DNA]</scope>
    <source>
        <strain evidence="2 3">SL50</strain>
    </source>
</reference>
<name>A0A5A8F3G5_9BACT</name>
<gene>
    <name evidence="2" type="primary">traL</name>
    <name evidence="2" type="ORF">FHQ18_09280</name>
</gene>
<organism evidence="2 3">
    <name type="scientific">Deferribacter autotrophicus</name>
    <dbReference type="NCBI Taxonomy" id="500465"/>
    <lineage>
        <taxon>Bacteria</taxon>
        <taxon>Pseudomonadati</taxon>
        <taxon>Deferribacterota</taxon>
        <taxon>Deferribacteres</taxon>
        <taxon>Deferribacterales</taxon>
        <taxon>Deferribacteraceae</taxon>
        <taxon>Deferribacter</taxon>
    </lineage>
</organism>
<keyword evidence="1" id="KW-1133">Transmembrane helix</keyword>
<comment type="caution">
    <text evidence="2">The sequence shown here is derived from an EMBL/GenBank/DDBJ whole genome shotgun (WGS) entry which is preliminary data.</text>
</comment>
<accession>A0A5A8F3G5</accession>
<protein>
    <submittedName>
        <fullName evidence="2">Type IV conjugative transfer system protein TraL</fullName>
    </submittedName>
</protein>
<dbReference type="InterPro" id="IPR009838">
    <property type="entry name" value="T4SS_TraL"/>
</dbReference>
<dbReference type="Pfam" id="PF07178">
    <property type="entry name" value="TraL"/>
    <property type="match status" value="1"/>
</dbReference>
<sequence>MNNEDYRIPKYLDSQPVILFWELDEFILFIVIIFVSMFIRHQFIGFVIAFTVVQTFKKIKKKKHKGFLFHVGYKLGLVQIKNIPPYHIKEFGD</sequence>
<evidence type="ECO:0000313" key="3">
    <source>
        <dbReference type="Proteomes" id="UP000322876"/>
    </source>
</evidence>
<feature type="transmembrane region" description="Helical" evidence="1">
    <location>
        <begin position="26"/>
        <end position="53"/>
    </location>
</feature>
<dbReference type="NCBIfam" id="TIGR02762">
    <property type="entry name" value="TraL_TIGR"/>
    <property type="match status" value="1"/>
</dbReference>
<dbReference type="GO" id="GO:0019867">
    <property type="term" value="C:outer membrane"/>
    <property type="evidence" value="ECO:0007669"/>
    <property type="project" value="InterPro"/>
</dbReference>
<dbReference type="RefSeq" id="WP_149266905.1">
    <property type="nucleotide sequence ID" value="NZ_VFJB01000007.1"/>
</dbReference>
<dbReference type="AlphaFoldDB" id="A0A5A8F3G5"/>
<dbReference type="EMBL" id="VFJB01000007">
    <property type="protein sequence ID" value="KAA0257524.1"/>
    <property type="molecule type" value="Genomic_DNA"/>
</dbReference>
<keyword evidence="1" id="KW-0812">Transmembrane</keyword>
<evidence type="ECO:0000313" key="2">
    <source>
        <dbReference type="EMBL" id="KAA0257524.1"/>
    </source>
</evidence>
<keyword evidence="3" id="KW-1185">Reference proteome</keyword>
<dbReference type="Proteomes" id="UP000322876">
    <property type="component" value="Unassembled WGS sequence"/>
</dbReference>
<keyword evidence="1" id="KW-0472">Membrane</keyword>